<dbReference type="PANTHER" id="PTHR43133">
    <property type="entry name" value="RNA POLYMERASE ECF-TYPE SIGMA FACTO"/>
    <property type="match status" value="1"/>
</dbReference>
<dbReference type="NCBIfam" id="NF009176">
    <property type="entry name" value="PRK12524.1"/>
    <property type="match status" value="1"/>
</dbReference>
<reference evidence="8 9" key="1">
    <citation type="journal article" date="2014" name="Genome Announc.">
        <title>Draft Genome Sequences of Two Isolates of the Roseobacter Group, Sulfitobacter sp. Strains 3SOLIMAR09 and 1FIGIMAR09, from Harbors of Mallorca Island (Mediterranean Sea).</title>
        <authorList>
            <person name="Mas-Llado M."/>
            <person name="Pina-Villalonga J.M."/>
            <person name="Brunet-Galmes I."/>
            <person name="Nogales B."/>
            <person name="Bosch R."/>
        </authorList>
    </citation>
    <scope>NUCLEOTIDE SEQUENCE [LARGE SCALE GENOMIC DNA]</scope>
    <source>
        <strain evidence="8 9">1FIGIMAR09</strain>
    </source>
</reference>
<dbReference type="STRING" id="83219.PM02_13535"/>
<dbReference type="SUPFAM" id="SSF88659">
    <property type="entry name" value="Sigma3 and sigma4 domains of RNA polymerase sigma factors"/>
    <property type="match status" value="1"/>
</dbReference>
<dbReference type="SUPFAM" id="SSF88946">
    <property type="entry name" value="Sigma2 domain of RNA polymerase sigma factors"/>
    <property type="match status" value="1"/>
</dbReference>
<dbReference type="InterPro" id="IPR013324">
    <property type="entry name" value="RNA_pol_sigma_r3/r4-like"/>
</dbReference>
<dbReference type="Gene3D" id="1.10.10.10">
    <property type="entry name" value="Winged helix-like DNA-binding domain superfamily/Winged helix DNA-binding domain"/>
    <property type="match status" value="1"/>
</dbReference>
<name>A0A061SLA2_9RHOB</name>
<dbReference type="GO" id="GO:0003677">
    <property type="term" value="F:DNA binding"/>
    <property type="evidence" value="ECO:0007669"/>
    <property type="project" value="UniProtKB-KW"/>
</dbReference>
<gene>
    <name evidence="8" type="ORF">PM02_13535</name>
</gene>
<dbReference type="AlphaFoldDB" id="A0A061SLA2"/>
<comment type="similarity">
    <text evidence="1">Belongs to the sigma-70 factor family. ECF subfamily.</text>
</comment>
<evidence type="ECO:0000313" key="9">
    <source>
        <dbReference type="Proteomes" id="UP000027337"/>
    </source>
</evidence>
<keyword evidence="4" id="KW-0238">DNA-binding</keyword>
<dbReference type="InterPro" id="IPR013325">
    <property type="entry name" value="RNA_pol_sigma_r2"/>
</dbReference>
<keyword evidence="3" id="KW-0731">Sigma factor</keyword>
<keyword evidence="2" id="KW-0805">Transcription regulation</keyword>
<evidence type="ECO:0000256" key="4">
    <source>
        <dbReference type="ARBA" id="ARBA00023125"/>
    </source>
</evidence>
<evidence type="ECO:0000259" key="7">
    <source>
        <dbReference type="Pfam" id="PF08281"/>
    </source>
</evidence>
<evidence type="ECO:0000313" key="8">
    <source>
        <dbReference type="EMBL" id="KAJ02496.1"/>
    </source>
</evidence>
<dbReference type="GO" id="GO:0016987">
    <property type="term" value="F:sigma factor activity"/>
    <property type="evidence" value="ECO:0007669"/>
    <property type="project" value="UniProtKB-KW"/>
</dbReference>
<evidence type="ECO:0000256" key="2">
    <source>
        <dbReference type="ARBA" id="ARBA00023015"/>
    </source>
</evidence>
<dbReference type="Gene3D" id="1.10.1740.10">
    <property type="match status" value="1"/>
</dbReference>
<sequence>MNMHAGNTEPDTEAELLARYAAGDPAAARLLAAQVTPRMFAHALRVLGDQAEAEDVTQDAMMRLWRIAPEWRAGEAKVSTWLYRVVANLCIDRLRKRGGVPLEDIAEPADPAPSAMQGMQQATRLDALQAALNTLPDRQRQAVVLRHIDGLGNAQIAAILDIGVEAVESLTARGKRALKSALEGQKDALGFEDDTI</sequence>
<comment type="caution">
    <text evidence="8">The sequence shown here is derived from an EMBL/GenBank/DDBJ whole genome shotgun (WGS) entry which is preliminary data.</text>
</comment>
<organism evidence="8 9">
    <name type="scientific">Sulfitobacter mediterraneus</name>
    <dbReference type="NCBI Taxonomy" id="83219"/>
    <lineage>
        <taxon>Bacteria</taxon>
        <taxon>Pseudomonadati</taxon>
        <taxon>Pseudomonadota</taxon>
        <taxon>Alphaproteobacteria</taxon>
        <taxon>Rhodobacterales</taxon>
        <taxon>Roseobacteraceae</taxon>
        <taxon>Sulfitobacter</taxon>
    </lineage>
</organism>
<dbReference type="InterPro" id="IPR013249">
    <property type="entry name" value="RNA_pol_sigma70_r4_t2"/>
</dbReference>
<dbReference type="InterPro" id="IPR039425">
    <property type="entry name" value="RNA_pol_sigma-70-like"/>
</dbReference>
<keyword evidence="9" id="KW-1185">Reference proteome</keyword>
<dbReference type="Proteomes" id="UP000027337">
    <property type="component" value="Unassembled WGS sequence"/>
</dbReference>
<evidence type="ECO:0000256" key="5">
    <source>
        <dbReference type="ARBA" id="ARBA00023163"/>
    </source>
</evidence>
<keyword evidence="5" id="KW-0804">Transcription</keyword>
<feature type="domain" description="RNA polymerase sigma factor 70 region 4 type 2" evidence="7">
    <location>
        <begin position="126"/>
        <end position="178"/>
    </location>
</feature>
<dbReference type="InterPro" id="IPR014284">
    <property type="entry name" value="RNA_pol_sigma-70_dom"/>
</dbReference>
<dbReference type="InterPro" id="IPR007627">
    <property type="entry name" value="RNA_pol_sigma70_r2"/>
</dbReference>
<evidence type="ECO:0000259" key="6">
    <source>
        <dbReference type="Pfam" id="PF04542"/>
    </source>
</evidence>
<feature type="domain" description="RNA polymerase sigma-70 region 2" evidence="6">
    <location>
        <begin position="34"/>
        <end position="98"/>
    </location>
</feature>
<dbReference type="eggNOG" id="COG1595">
    <property type="taxonomic scope" value="Bacteria"/>
</dbReference>
<evidence type="ECO:0000256" key="1">
    <source>
        <dbReference type="ARBA" id="ARBA00010641"/>
    </source>
</evidence>
<dbReference type="CDD" id="cd06171">
    <property type="entry name" value="Sigma70_r4"/>
    <property type="match status" value="1"/>
</dbReference>
<evidence type="ECO:0000256" key="3">
    <source>
        <dbReference type="ARBA" id="ARBA00023082"/>
    </source>
</evidence>
<dbReference type="EMBL" id="JEMU01000011">
    <property type="protein sequence ID" value="KAJ02496.1"/>
    <property type="molecule type" value="Genomic_DNA"/>
</dbReference>
<dbReference type="GO" id="GO:0006352">
    <property type="term" value="P:DNA-templated transcription initiation"/>
    <property type="evidence" value="ECO:0007669"/>
    <property type="project" value="InterPro"/>
</dbReference>
<protein>
    <submittedName>
        <fullName evidence="8">RNA polymerase sigma factor</fullName>
    </submittedName>
</protein>
<dbReference type="Pfam" id="PF08281">
    <property type="entry name" value="Sigma70_r4_2"/>
    <property type="match status" value="1"/>
</dbReference>
<dbReference type="NCBIfam" id="TIGR02937">
    <property type="entry name" value="sigma70-ECF"/>
    <property type="match status" value="1"/>
</dbReference>
<proteinExistence type="inferred from homology"/>
<accession>A0A061SLA2</accession>
<dbReference type="PANTHER" id="PTHR43133:SF8">
    <property type="entry name" value="RNA POLYMERASE SIGMA FACTOR HI_1459-RELATED"/>
    <property type="match status" value="1"/>
</dbReference>
<dbReference type="InterPro" id="IPR036388">
    <property type="entry name" value="WH-like_DNA-bd_sf"/>
</dbReference>
<dbReference type="Pfam" id="PF04542">
    <property type="entry name" value="Sigma70_r2"/>
    <property type="match status" value="1"/>
</dbReference>